<dbReference type="InParanoid" id="H2Z4T1"/>
<reference evidence="3" key="1">
    <citation type="submission" date="2003-08" db="EMBL/GenBank/DDBJ databases">
        <authorList>
            <person name="Birren B."/>
            <person name="Nusbaum C."/>
            <person name="Abebe A."/>
            <person name="Abouelleil A."/>
            <person name="Adekoya E."/>
            <person name="Ait-zahra M."/>
            <person name="Allen N."/>
            <person name="Allen T."/>
            <person name="An P."/>
            <person name="Anderson M."/>
            <person name="Anderson S."/>
            <person name="Arachchi H."/>
            <person name="Armbruster J."/>
            <person name="Bachantsang P."/>
            <person name="Baldwin J."/>
            <person name="Barry A."/>
            <person name="Bayul T."/>
            <person name="Blitshsteyn B."/>
            <person name="Bloom T."/>
            <person name="Blye J."/>
            <person name="Boguslavskiy L."/>
            <person name="Borowsky M."/>
            <person name="Boukhgalter B."/>
            <person name="Brunache A."/>
            <person name="Butler J."/>
            <person name="Calixte N."/>
            <person name="Calvo S."/>
            <person name="Camarata J."/>
            <person name="Campo K."/>
            <person name="Chang J."/>
            <person name="Cheshatsang Y."/>
            <person name="Citroen M."/>
            <person name="Collymore A."/>
            <person name="Considine T."/>
            <person name="Cook A."/>
            <person name="Cooke P."/>
            <person name="Corum B."/>
            <person name="Cuomo C."/>
            <person name="David R."/>
            <person name="Dawoe T."/>
            <person name="Degray S."/>
            <person name="Dodge S."/>
            <person name="Dooley K."/>
            <person name="Dorje P."/>
            <person name="Dorjee K."/>
            <person name="Dorris L."/>
            <person name="Duffey N."/>
            <person name="Dupes A."/>
            <person name="Elkins T."/>
            <person name="Engels R."/>
            <person name="Erickson J."/>
            <person name="Farina A."/>
            <person name="Faro S."/>
            <person name="Ferreira P."/>
            <person name="Fischer H."/>
            <person name="Fitzgerald M."/>
            <person name="Foley K."/>
            <person name="Gage D."/>
            <person name="Galagan J."/>
            <person name="Gearin G."/>
            <person name="Gnerre S."/>
            <person name="Gnirke A."/>
            <person name="Goyette A."/>
            <person name="Graham J."/>
            <person name="Grandbois E."/>
            <person name="Gyaltsen K."/>
            <person name="Hafez N."/>
            <person name="Hagopian D."/>
            <person name="Hagos B."/>
            <person name="Hall J."/>
            <person name="Hatcher B."/>
            <person name="Heller A."/>
            <person name="Higgins H."/>
            <person name="Honan T."/>
            <person name="Horn A."/>
            <person name="Houde N."/>
            <person name="Hughes L."/>
            <person name="Hulme W."/>
            <person name="Husby E."/>
            <person name="Iliev I."/>
            <person name="Jaffe D."/>
            <person name="Jones C."/>
            <person name="Kamal M."/>
            <person name="Kamat A."/>
            <person name="Kamvysselis M."/>
            <person name="Karlsson E."/>
            <person name="Kells C."/>
            <person name="Kieu A."/>
            <person name="Kisner P."/>
            <person name="Kodira C."/>
            <person name="Kulbokas E."/>
            <person name="Labutti K."/>
            <person name="Lama D."/>
            <person name="Landers T."/>
            <person name="Leger J."/>
            <person name="Levine S."/>
            <person name="Lewis D."/>
            <person name="Lewis T."/>
            <person name="Lindblad-toh K."/>
            <person name="Liu X."/>
            <person name="Lokyitsang T."/>
            <person name="Lokyitsang Y."/>
            <person name="Lucien O."/>
            <person name="Lui A."/>
            <person name="Ma L.J."/>
            <person name="Mabbitt R."/>
            <person name="Macdonald J."/>
            <person name="Maclean C."/>
            <person name="Major J."/>
            <person name="Manning J."/>
            <person name="Marabella R."/>
            <person name="Maru K."/>
            <person name="Matthews C."/>
            <person name="Mauceli E."/>
            <person name="Mccarthy M."/>
            <person name="Mcdonough S."/>
            <person name="Mcghee T."/>
            <person name="Meldrim J."/>
            <person name="Meneus L."/>
            <person name="Mesirov J."/>
            <person name="Mihalev A."/>
            <person name="Mihova T."/>
            <person name="Mikkelsen T."/>
            <person name="Mlenga V."/>
            <person name="Moru K."/>
            <person name="Mozes J."/>
            <person name="Mulrain L."/>
            <person name="Munson G."/>
            <person name="Naylor J."/>
            <person name="Newes C."/>
            <person name="Nguyen C."/>
            <person name="Nguyen N."/>
            <person name="Nguyen T."/>
            <person name="Nicol R."/>
            <person name="Nielsen C."/>
            <person name="Nizzari M."/>
            <person name="Norbu C."/>
            <person name="Norbu N."/>
            <person name="O'donnell P."/>
            <person name="Okoawo O."/>
            <person name="O'leary S."/>
            <person name="Omotosho B."/>
            <person name="O'neill K."/>
            <person name="Osman S."/>
            <person name="Parker S."/>
            <person name="Perrin D."/>
            <person name="Phunkhang P."/>
            <person name="Piqani B."/>
            <person name="Purcell S."/>
            <person name="Rachupka T."/>
            <person name="Ramasamy U."/>
            <person name="Rameau R."/>
            <person name="Ray V."/>
            <person name="Raymond C."/>
            <person name="Retta R."/>
            <person name="Richardson S."/>
            <person name="Rise C."/>
            <person name="Rodriguez J."/>
            <person name="Rogers J."/>
            <person name="Rogov P."/>
            <person name="Rutman M."/>
            <person name="Schupbach R."/>
            <person name="Seaman C."/>
            <person name="Settipalli S."/>
            <person name="Sharpe T."/>
            <person name="Sheridan J."/>
            <person name="Sherpa N."/>
            <person name="Shi J."/>
            <person name="Smirnov S."/>
            <person name="Smith C."/>
            <person name="Sougnez C."/>
            <person name="Spencer B."/>
            <person name="Stalker J."/>
            <person name="Stange-thomann N."/>
            <person name="Stavropoulos S."/>
            <person name="Stetson K."/>
            <person name="Stone C."/>
            <person name="Stone S."/>
            <person name="Stubbs M."/>
            <person name="Talamas J."/>
            <person name="Tchuinga P."/>
            <person name="Tenzing P."/>
            <person name="Tesfaye S."/>
            <person name="Theodore J."/>
            <person name="Thoulutsang Y."/>
            <person name="Topham K."/>
            <person name="Towey S."/>
            <person name="Tsamla T."/>
            <person name="Tsomo N."/>
            <person name="Vallee D."/>
            <person name="Vassiliev H."/>
            <person name="Venkataraman V."/>
            <person name="Vinson J."/>
            <person name="Vo A."/>
            <person name="Wade C."/>
            <person name="Wang S."/>
            <person name="Wangchuk T."/>
            <person name="Wangdi T."/>
            <person name="Whittaker C."/>
            <person name="Wilkinson J."/>
            <person name="Wu Y."/>
            <person name="Wyman D."/>
            <person name="Yadav S."/>
            <person name="Yang S."/>
            <person name="Yang X."/>
            <person name="Yeager S."/>
            <person name="Yee E."/>
            <person name="Young G."/>
            <person name="Zainoun J."/>
            <person name="Zembeck L."/>
            <person name="Zimmer A."/>
            <person name="Zody M."/>
            <person name="Lander E."/>
        </authorList>
    </citation>
    <scope>NUCLEOTIDE SEQUENCE [LARGE SCALE GENOMIC DNA]</scope>
</reference>
<dbReference type="PANTHER" id="PTHR32073:SF7">
    <property type="entry name" value="GH11358P"/>
    <property type="match status" value="1"/>
</dbReference>
<reference evidence="2" key="3">
    <citation type="submission" date="2025-09" db="UniProtKB">
        <authorList>
            <consortium name="Ensembl"/>
        </authorList>
    </citation>
    <scope>IDENTIFICATION</scope>
</reference>
<protein>
    <submittedName>
        <fullName evidence="2">Uncharacterized protein</fullName>
    </submittedName>
</protein>
<keyword evidence="3" id="KW-1185">Reference proteome</keyword>
<name>H2Z4T1_CIOSA</name>
<comment type="similarity">
    <text evidence="1">Belongs to the DIPK family.</text>
</comment>
<organism evidence="2 3">
    <name type="scientific">Ciona savignyi</name>
    <name type="common">Pacific transparent sea squirt</name>
    <dbReference type="NCBI Taxonomy" id="51511"/>
    <lineage>
        <taxon>Eukaryota</taxon>
        <taxon>Metazoa</taxon>
        <taxon>Chordata</taxon>
        <taxon>Tunicata</taxon>
        <taxon>Ascidiacea</taxon>
        <taxon>Phlebobranchia</taxon>
        <taxon>Cionidae</taxon>
        <taxon>Ciona</taxon>
    </lineage>
</organism>
<dbReference type="HOGENOM" id="CLU_1647535_0_0_1"/>
<accession>H2Z4T1</accession>
<dbReference type="AlphaFoldDB" id="H2Z4T1"/>
<evidence type="ECO:0000313" key="3">
    <source>
        <dbReference type="Proteomes" id="UP000007875"/>
    </source>
</evidence>
<sequence>NADRVILVDRQENSQNKRKKNDFYEVPYNRDRIDISDEELCEHSDNDVNYYVVCRHFLTGTWSSRDGKVFPGGLLHHPEELSVFVSQLYVLLDICSRGRRAVAPERRSLAPSMRRLAANQLRKTLQRKRVCSAKFRYRYPECEMANEEGVNLASIEIQWIH</sequence>
<proteinExistence type="inferred from homology"/>
<evidence type="ECO:0000256" key="1">
    <source>
        <dbReference type="ARBA" id="ARBA00006338"/>
    </source>
</evidence>
<dbReference type="PANTHER" id="PTHR32073">
    <property type="entry name" value="GH11358P"/>
    <property type="match status" value="1"/>
</dbReference>
<dbReference type="Proteomes" id="UP000007875">
    <property type="component" value="Unassembled WGS sequence"/>
</dbReference>
<dbReference type="Ensembl" id="ENSCSAVT00000012737.1">
    <property type="protein sequence ID" value="ENSCSAVP00000012593.1"/>
    <property type="gene ID" value="ENSCSAVG00000007393.1"/>
</dbReference>
<dbReference type="InterPro" id="IPR020519">
    <property type="entry name" value="DIPK2A/B"/>
</dbReference>
<evidence type="ECO:0000313" key="2">
    <source>
        <dbReference type="Ensembl" id="ENSCSAVP00000012593.1"/>
    </source>
</evidence>
<reference evidence="2" key="2">
    <citation type="submission" date="2025-08" db="UniProtKB">
        <authorList>
            <consortium name="Ensembl"/>
        </authorList>
    </citation>
    <scope>IDENTIFICATION</scope>
</reference>